<dbReference type="PROSITE" id="PS50961">
    <property type="entry name" value="HTH_LA"/>
    <property type="match status" value="1"/>
</dbReference>
<name>A0A1L9VHL3_ASPGL</name>
<protein>
    <recommendedName>
        <fullName evidence="4">HTH La-type RNA-binding domain-containing protein</fullName>
    </recommendedName>
</protein>
<dbReference type="InterPro" id="IPR036390">
    <property type="entry name" value="WH_DNA-bd_sf"/>
</dbReference>
<feature type="region of interest" description="Disordered" evidence="3">
    <location>
        <begin position="1"/>
        <end position="488"/>
    </location>
</feature>
<evidence type="ECO:0000256" key="3">
    <source>
        <dbReference type="SAM" id="MobiDB-lite"/>
    </source>
</evidence>
<dbReference type="EMBL" id="KV878899">
    <property type="protein sequence ID" value="OJJ83409.1"/>
    <property type="molecule type" value="Genomic_DNA"/>
</dbReference>
<dbReference type="GO" id="GO:0010494">
    <property type="term" value="C:cytoplasmic stress granule"/>
    <property type="evidence" value="ECO:0007669"/>
    <property type="project" value="TreeGrafter"/>
</dbReference>
<evidence type="ECO:0000313" key="5">
    <source>
        <dbReference type="EMBL" id="OJJ83409.1"/>
    </source>
</evidence>
<feature type="region of interest" description="Disordered" evidence="3">
    <location>
        <begin position="649"/>
        <end position="721"/>
    </location>
</feature>
<keyword evidence="6" id="KW-1185">Reference proteome</keyword>
<feature type="compositionally biased region" description="Basic and acidic residues" evidence="3">
    <location>
        <begin position="363"/>
        <end position="378"/>
    </location>
</feature>
<sequence length="721" mass="77778">MAATFSYAQAAKGLPATQSPASKPEEQNTDSNVQANEVPEITETDALAEEEKTIAPSDKEAEPVAAAQQDISGTSSPSVANSSTTAPKDEDSNTMNGSSESTWDKQSQASGPEKPTEEANEKSDEKKDVPPPKELKAAPLPVVNVWQQRKEAQDARVKAVAASKPASTKTGASKNASAASSTTGEPQQELPKVALKKKGADGAPEGVKRNKADGAKGRDEDVHPVADASMWPTPQVAQGEEKKKAQEKLEKTDKTEKTEKNAGARHGKEKWMPVPYVPSAVFNTPLPTAGARRGGRVARGGREAGRHGPHGAAAAAAAAEKTASNQAPQSAAKQMASEPNTGRANSFPSKRSNSAEAPAGAPDSRKGTDRSRGPKGADDTNAGKQANGDSFPRHAKGFSRNHESAHRGDRTPLSVDPQARNGVTQDRRFENGPKSADFGGFHADRENHHNHHHRERGDSRPERGRGGSHRGRGGHSGHGSQAPFYNPMQHSFVHPKSFGYNKSMNNRVPLRSPSLPNSAMYGVYPFPADINTMYAAYQPMPAGPMTAFPYQPYMEPYSLMSMISMQLEYYFSVDNLCKDLFLRKHMDSQGFVALNFIANFKRIKTLTEDYELLRHVSRQLRTVEHYVGEDGVDRLRSREQWGQWVFPIDQRDPSAQSEGPPPSRIESSPAQNHVEGAVNGVSHHHSLPNGTSVSKTSLSSTAPEFSPSKPLTPQNEVANAN</sequence>
<reference evidence="6" key="1">
    <citation type="journal article" date="2017" name="Genome Biol.">
        <title>Comparative genomics reveals high biological diversity and specific adaptations in the industrially and medically important fungal genus Aspergillus.</title>
        <authorList>
            <person name="de Vries R.P."/>
            <person name="Riley R."/>
            <person name="Wiebenga A."/>
            <person name="Aguilar-Osorio G."/>
            <person name="Amillis S."/>
            <person name="Uchima C.A."/>
            <person name="Anderluh G."/>
            <person name="Asadollahi M."/>
            <person name="Askin M."/>
            <person name="Barry K."/>
            <person name="Battaglia E."/>
            <person name="Bayram O."/>
            <person name="Benocci T."/>
            <person name="Braus-Stromeyer S.A."/>
            <person name="Caldana C."/>
            <person name="Canovas D."/>
            <person name="Cerqueira G.C."/>
            <person name="Chen F."/>
            <person name="Chen W."/>
            <person name="Choi C."/>
            <person name="Clum A."/>
            <person name="Dos Santos R.A."/>
            <person name="Damasio A.R."/>
            <person name="Diallinas G."/>
            <person name="Emri T."/>
            <person name="Fekete E."/>
            <person name="Flipphi M."/>
            <person name="Freyberg S."/>
            <person name="Gallo A."/>
            <person name="Gournas C."/>
            <person name="Habgood R."/>
            <person name="Hainaut M."/>
            <person name="Harispe M.L."/>
            <person name="Henrissat B."/>
            <person name="Hilden K.S."/>
            <person name="Hope R."/>
            <person name="Hossain A."/>
            <person name="Karabika E."/>
            <person name="Karaffa L."/>
            <person name="Karanyi Z."/>
            <person name="Krasevec N."/>
            <person name="Kuo A."/>
            <person name="Kusch H."/>
            <person name="LaButti K."/>
            <person name="Lagendijk E.L."/>
            <person name="Lapidus A."/>
            <person name="Levasseur A."/>
            <person name="Lindquist E."/>
            <person name="Lipzen A."/>
            <person name="Logrieco A.F."/>
            <person name="MacCabe A."/>
            <person name="Maekelae M.R."/>
            <person name="Malavazi I."/>
            <person name="Melin P."/>
            <person name="Meyer V."/>
            <person name="Mielnichuk N."/>
            <person name="Miskei M."/>
            <person name="Molnar A.P."/>
            <person name="Mule G."/>
            <person name="Ngan C.Y."/>
            <person name="Orejas M."/>
            <person name="Orosz E."/>
            <person name="Ouedraogo J.P."/>
            <person name="Overkamp K.M."/>
            <person name="Park H.-S."/>
            <person name="Perrone G."/>
            <person name="Piumi F."/>
            <person name="Punt P.J."/>
            <person name="Ram A.F."/>
            <person name="Ramon A."/>
            <person name="Rauscher S."/>
            <person name="Record E."/>
            <person name="Riano-Pachon D.M."/>
            <person name="Robert V."/>
            <person name="Roehrig J."/>
            <person name="Ruller R."/>
            <person name="Salamov A."/>
            <person name="Salih N.S."/>
            <person name="Samson R.A."/>
            <person name="Sandor E."/>
            <person name="Sanguinetti M."/>
            <person name="Schuetze T."/>
            <person name="Sepcic K."/>
            <person name="Shelest E."/>
            <person name="Sherlock G."/>
            <person name="Sophianopoulou V."/>
            <person name="Squina F.M."/>
            <person name="Sun H."/>
            <person name="Susca A."/>
            <person name="Todd R.B."/>
            <person name="Tsang A."/>
            <person name="Unkles S.E."/>
            <person name="van de Wiele N."/>
            <person name="van Rossen-Uffink D."/>
            <person name="Oliveira J.V."/>
            <person name="Vesth T.C."/>
            <person name="Visser J."/>
            <person name="Yu J.-H."/>
            <person name="Zhou M."/>
            <person name="Andersen M.R."/>
            <person name="Archer D.B."/>
            <person name="Baker S.E."/>
            <person name="Benoit I."/>
            <person name="Brakhage A.A."/>
            <person name="Braus G.H."/>
            <person name="Fischer R."/>
            <person name="Frisvad J.C."/>
            <person name="Goldman G.H."/>
            <person name="Houbraken J."/>
            <person name="Oakley B."/>
            <person name="Pocsi I."/>
            <person name="Scazzocchio C."/>
            <person name="Seiboth B."/>
            <person name="vanKuyk P.A."/>
            <person name="Wortman J."/>
            <person name="Dyer P.S."/>
            <person name="Grigoriev I.V."/>
        </authorList>
    </citation>
    <scope>NUCLEOTIDE SEQUENCE [LARGE SCALE GENOMIC DNA]</scope>
    <source>
        <strain evidence="6">CBS 516.65</strain>
    </source>
</reference>
<dbReference type="SMART" id="SM00715">
    <property type="entry name" value="LA"/>
    <property type="match status" value="1"/>
</dbReference>
<dbReference type="GO" id="GO:0005829">
    <property type="term" value="C:cytosol"/>
    <property type="evidence" value="ECO:0007669"/>
    <property type="project" value="TreeGrafter"/>
</dbReference>
<dbReference type="Gene3D" id="1.10.10.10">
    <property type="entry name" value="Winged helix-like DNA-binding domain superfamily/Winged helix DNA-binding domain"/>
    <property type="match status" value="1"/>
</dbReference>
<feature type="compositionally biased region" description="Basic and acidic residues" evidence="3">
    <location>
        <begin position="239"/>
        <end position="262"/>
    </location>
</feature>
<dbReference type="OrthoDB" id="340227at2759"/>
<dbReference type="GO" id="GO:0003723">
    <property type="term" value="F:RNA binding"/>
    <property type="evidence" value="ECO:0007669"/>
    <property type="project" value="UniProtKB-UniRule"/>
</dbReference>
<feature type="compositionally biased region" description="Low complexity" evidence="3">
    <location>
        <begin position="310"/>
        <end position="319"/>
    </location>
</feature>
<dbReference type="CDD" id="cd07323">
    <property type="entry name" value="LAM"/>
    <property type="match status" value="1"/>
</dbReference>
<dbReference type="GeneID" id="34461385"/>
<dbReference type="InterPro" id="IPR045180">
    <property type="entry name" value="La_dom_prot"/>
</dbReference>
<evidence type="ECO:0000259" key="4">
    <source>
        <dbReference type="PROSITE" id="PS50961"/>
    </source>
</evidence>
<feature type="compositionally biased region" description="Polar residues" evidence="3">
    <location>
        <begin position="93"/>
        <end position="110"/>
    </location>
</feature>
<dbReference type="STRING" id="1160497.A0A1L9VHL3"/>
<feature type="domain" description="HTH La-type RNA-binding" evidence="4">
    <location>
        <begin position="553"/>
        <end position="650"/>
    </location>
</feature>
<feature type="compositionally biased region" description="Polar residues" evidence="3">
    <location>
        <begin position="322"/>
        <end position="355"/>
    </location>
</feature>
<proteinExistence type="predicted"/>
<organism evidence="5 6">
    <name type="scientific">Aspergillus glaucus CBS 516.65</name>
    <dbReference type="NCBI Taxonomy" id="1160497"/>
    <lineage>
        <taxon>Eukaryota</taxon>
        <taxon>Fungi</taxon>
        <taxon>Dikarya</taxon>
        <taxon>Ascomycota</taxon>
        <taxon>Pezizomycotina</taxon>
        <taxon>Eurotiomycetes</taxon>
        <taxon>Eurotiomycetidae</taxon>
        <taxon>Eurotiales</taxon>
        <taxon>Aspergillaceae</taxon>
        <taxon>Aspergillus</taxon>
        <taxon>Aspergillus subgen. Aspergillus</taxon>
    </lineage>
</organism>
<dbReference type="InterPro" id="IPR036388">
    <property type="entry name" value="WH-like_DNA-bd_sf"/>
</dbReference>
<evidence type="ECO:0000313" key="6">
    <source>
        <dbReference type="Proteomes" id="UP000184300"/>
    </source>
</evidence>
<feature type="compositionally biased region" description="Low complexity" evidence="3">
    <location>
        <begin position="166"/>
        <end position="184"/>
    </location>
</feature>
<dbReference type="Pfam" id="PF05383">
    <property type="entry name" value="La"/>
    <property type="match status" value="1"/>
</dbReference>
<feature type="compositionally biased region" description="Basic and acidic residues" evidence="3">
    <location>
        <begin position="400"/>
        <end position="410"/>
    </location>
</feature>
<dbReference type="VEuPathDB" id="FungiDB:ASPGLDRAFT_397491"/>
<dbReference type="GO" id="GO:0045727">
    <property type="term" value="P:positive regulation of translation"/>
    <property type="evidence" value="ECO:0007669"/>
    <property type="project" value="TreeGrafter"/>
</dbReference>
<dbReference type="SUPFAM" id="SSF46785">
    <property type="entry name" value="Winged helix' DNA-binding domain"/>
    <property type="match status" value="1"/>
</dbReference>
<accession>A0A1L9VHL3</accession>
<dbReference type="PANTHER" id="PTHR22792:SF132">
    <property type="entry name" value="LA-RELATED PROTEIN 1"/>
    <property type="match status" value="1"/>
</dbReference>
<evidence type="ECO:0000256" key="1">
    <source>
        <dbReference type="ARBA" id="ARBA00022884"/>
    </source>
</evidence>
<dbReference type="Proteomes" id="UP000184300">
    <property type="component" value="Unassembled WGS sequence"/>
</dbReference>
<feature type="compositionally biased region" description="Basic and acidic residues" evidence="3">
    <location>
        <begin position="114"/>
        <end position="136"/>
    </location>
</feature>
<feature type="compositionally biased region" description="Polar residues" evidence="3">
    <location>
        <begin position="69"/>
        <end position="86"/>
    </location>
</feature>
<dbReference type="InterPro" id="IPR006630">
    <property type="entry name" value="La_HTH"/>
</dbReference>
<feature type="compositionally biased region" description="Basic and acidic residues" evidence="3">
    <location>
        <begin position="148"/>
        <end position="157"/>
    </location>
</feature>
<feature type="compositionally biased region" description="Basic and acidic residues" evidence="3">
    <location>
        <begin position="455"/>
        <end position="465"/>
    </location>
</feature>
<dbReference type="RefSeq" id="XP_022400107.1">
    <property type="nucleotide sequence ID" value="XM_022545124.1"/>
</dbReference>
<evidence type="ECO:0000256" key="2">
    <source>
        <dbReference type="PROSITE-ProRule" id="PRU00332"/>
    </source>
</evidence>
<dbReference type="AlphaFoldDB" id="A0A1L9VHL3"/>
<feature type="compositionally biased region" description="Basic and acidic residues" evidence="3">
    <location>
        <begin position="49"/>
        <end position="62"/>
    </location>
</feature>
<dbReference type="PANTHER" id="PTHR22792">
    <property type="entry name" value="LUPUS LA PROTEIN-RELATED"/>
    <property type="match status" value="1"/>
</dbReference>
<feature type="compositionally biased region" description="Basic and acidic residues" evidence="3">
    <location>
        <begin position="206"/>
        <end position="224"/>
    </location>
</feature>
<keyword evidence="1 2" id="KW-0694">RNA-binding</keyword>
<feature type="compositionally biased region" description="Basic residues" evidence="3">
    <location>
        <begin position="466"/>
        <end position="475"/>
    </location>
</feature>
<feature type="compositionally biased region" description="Polar residues" evidence="3">
    <location>
        <begin position="688"/>
        <end position="721"/>
    </location>
</feature>
<gene>
    <name evidence="5" type="ORF">ASPGLDRAFT_397491</name>
</gene>